<sequence>FSRRLYCARWGRPGQQHSDLSWKAQYMAKDAEECDNIGELPERELYMLALRAKRQQALGRGLIDDQMPVPRGELQVGIPEPH</sequence>
<feature type="non-terminal residue" evidence="1">
    <location>
        <position position="1"/>
    </location>
</feature>
<reference evidence="1" key="1">
    <citation type="submission" date="2017-08" db="EMBL/GenBank/DDBJ databases">
        <authorList>
            <person name="Polle J.E."/>
            <person name="Barry K."/>
            <person name="Cushman J."/>
            <person name="Schmutz J."/>
            <person name="Tran D."/>
            <person name="Hathwaick L.T."/>
            <person name="Yim W.C."/>
            <person name="Jenkins J."/>
            <person name="Mckie-Krisberg Z.M."/>
            <person name="Prochnik S."/>
            <person name="Lindquist E."/>
            <person name="Dockter R.B."/>
            <person name="Adam C."/>
            <person name="Molina H."/>
            <person name="Bunkerborg J."/>
            <person name="Jin E."/>
            <person name="Buchheim M."/>
            <person name="Magnuson J."/>
        </authorList>
    </citation>
    <scope>NUCLEOTIDE SEQUENCE</scope>
    <source>
        <strain evidence="1">CCAP 19/18</strain>
    </source>
</reference>
<protein>
    <submittedName>
        <fullName evidence="1">Uncharacterized protein</fullName>
    </submittedName>
</protein>
<keyword evidence="2" id="KW-1185">Reference proteome</keyword>
<comment type="caution">
    <text evidence="1">The sequence shown here is derived from an EMBL/GenBank/DDBJ whole genome shotgun (WGS) entry which is preliminary data.</text>
</comment>
<name>A0ABQ7GY69_DUNSA</name>
<accession>A0ABQ7GY69</accession>
<organism evidence="1 2">
    <name type="scientific">Dunaliella salina</name>
    <name type="common">Green alga</name>
    <name type="synonym">Protococcus salinus</name>
    <dbReference type="NCBI Taxonomy" id="3046"/>
    <lineage>
        <taxon>Eukaryota</taxon>
        <taxon>Viridiplantae</taxon>
        <taxon>Chlorophyta</taxon>
        <taxon>core chlorophytes</taxon>
        <taxon>Chlorophyceae</taxon>
        <taxon>CS clade</taxon>
        <taxon>Chlamydomonadales</taxon>
        <taxon>Dunaliellaceae</taxon>
        <taxon>Dunaliella</taxon>
    </lineage>
</organism>
<evidence type="ECO:0000313" key="1">
    <source>
        <dbReference type="EMBL" id="KAF5839544.1"/>
    </source>
</evidence>
<dbReference type="EMBL" id="MU069540">
    <property type="protein sequence ID" value="KAF5839544.1"/>
    <property type="molecule type" value="Genomic_DNA"/>
</dbReference>
<dbReference type="Proteomes" id="UP000815325">
    <property type="component" value="Unassembled WGS sequence"/>
</dbReference>
<evidence type="ECO:0000313" key="2">
    <source>
        <dbReference type="Proteomes" id="UP000815325"/>
    </source>
</evidence>
<gene>
    <name evidence="1" type="ORF">DUNSADRAFT_517</name>
</gene>
<proteinExistence type="predicted"/>
<feature type="non-terminal residue" evidence="1">
    <location>
        <position position="82"/>
    </location>
</feature>